<dbReference type="GO" id="GO:0005829">
    <property type="term" value="C:cytosol"/>
    <property type="evidence" value="ECO:0007669"/>
    <property type="project" value="TreeGrafter"/>
</dbReference>
<keyword evidence="2" id="KW-0808">Transferase</keyword>
<dbReference type="OrthoDB" id="9805913at2"/>
<reference evidence="6 7" key="1">
    <citation type="submission" date="2018-10" db="EMBL/GenBank/DDBJ databases">
        <title>Genomic Encyclopedia of Archaeal and Bacterial Type Strains, Phase II (KMG-II): from individual species to whole genera.</title>
        <authorList>
            <person name="Goeker M."/>
        </authorList>
    </citation>
    <scope>NUCLEOTIDE SEQUENCE [LARGE SCALE GENOMIC DNA]</scope>
    <source>
        <strain evidence="6 7">DSM 25217</strain>
    </source>
</reference>
<dbReference type="Gene3D" id="1.10.1070.20">
    <property type="match status" value="1"/>
</dbReference>
<dbReference type="NCBIfam" id="TIGR03071">
    <property type="entry name" value="couple_hipA"/>
    <property type="match status" value="1"/>
</dbReference>
<comment type="similarity">
    <text evidence="1">Belongs to the HipA Ser/Thr kinase family.</text>
</comment>
<dbReference type="InterPro" id="IPR012893">
    <property type="entry name" value="HipA-like_C"/>
</dbReference>
<keyword evidence="3 6" id="KW-0418">Kinase</keyword>
<dbReference type="AlphaFoldDB" id="A0A3M0C3D5"/>
<proteinExistence type="inferred from homology"/>
<gene>
    <name evidence="6" type="ORF">BXY39_3265</name>
</gene>
<dbReference type="EMBL" id="REFR01000014">
    <property type="protein sequence ID" value="RMB02910.1"/>
    <property type="molecule type" value="Genomic_DNA"/>
</dbReference>
<dbReference type="RefSeq" id="WP_121939895.1">
    <property type="nucleotide sequence ID" value="NZ_REFR01000014.1"/>
</dbReference>
<sequence length="420" mass="47137">MSTISHLDIYLHDRPVGVLVLLPGDRSLFTFLDEYIEDTARPVLSLSFKDEFGETITATRPVQTKLPPFFSNLLPEGIMRNYLAARAGVKESREFFLLWVLGEDLPGAVTARPADGVKPPPHSALSDARQWEKEDDHLKFSLAGVQLKLSALRRTHGGLTIPARGLGGDWIVKLPDLRFAGIPENEFSMMSLARHMGIAVPEIALLDLDEIDGLPRDITVVKDQNGLKGQTGVQGQAFAVRRFDRPEGGGRVHTEDFAQIFRLYPERKYERANYRNIAEVIAAEIGMDGIEDFIRRLVFNILIGNGDMHLKNWSLIYPDRRHAALAPAYDYVSTIPYIKSDTFALNLGGQKRFDDIGLDAFLDMADKASLSTKMTRRIALESVTRFREVWQKEHPHLPMHDSVRNAIAANLNRCPLAKAQ</sequence>
<dbReference type="PANTHER" id="PTHR37419">
    <property type="entry name" value="SERINE/THREONINE-PROTEIN KINASE TOXIN HIPA"/>
    <property type="match status" value="1"/>
</dbReference>
<dbReference type="FunCoup" id="A0A3M0C3D5">
    <property type="interactions" value="10"/>
</dbReference>
<keyword evidence="7" id="KW-1185">Reference proteome</keyword>
<evidence type="ECO:0000256" key="2">
    <source>
        <dbReference type="ARBA" id="ARBA00022679"/>
    </source>
</evidence>
<dbReference type="InParanoid" id="A0A3M0C3D5"/>
<evidence type="ECO:0000313" key="6">
    <source>
        <dbReference type="EMBL" id="RMB02910.1"/>
    </source>
</evidence>
<dbReference type="Pfam" id="PF13657">
    <property type="entry name" value="Couple_hipA"/>
    <property type="match status" value="1"/>
</dbReference>
<accession>A0A3M0C3D5</accession>
<evidence type="ECO:0000313" key="7">
    <source>
        <dbReference type="Proteomes" id="UP000271227"/>
    </source>
</evidence>
<comment type="caution">
    <text evidence="6">The sequence shown here is derived from an EMBL/GenBank/DDBJ whole genome shotgun (WGS) entry which is preliminary data.</text>
</comment>
<evidence type="ECO:0000259" key="5">
    <source>
        <dbReference type="Pfam" id="PF13657"/>
    </source>
</evidence>
<dbReference type="Proteomes" id="UP000271227">
    <property type="component" value="Unassembled WGS sequence"/>
</dbReference>
<evidence type="ECO:0000256" key="3">
    <source>
        <dbReference type="ARBA" id="ARBA00022777"/>
    </source>
</evidence>
<dbReference type="Pfam" id="PF07804">
    <property type="entry name" value="HipA_C"/>
    <property type="match status" value="1"/>
</dbReference>
<feature type="domain" description="HipA-like C-terminal" evidence="4">
    <location>
        <begin position="140"/>
        <end position="390"/>
    </location>
</feature>
<protein>
    <submittedName>
        <fullName evidence="6">Serine/threonine-protein kinase HipA</fullName>
    </submittedName>
</protein>
<dbReference type="InterPro" id="IPR017508">
    <property type="entry name" value="HipA_N1"/>
</dbReference>
<evidence type="ECO:0000259" key="4">
    <source>
        <dbReference type="Pfam" id="PF07804"/>
    </source>
</evidence>
<dbReference type="GO" id="GO:0004674">
    <property type="term" value="F:protein serine/threonine kinase activity"/>
    <property type="evidence" value="ECO:0007669"/>
    <property type="project" value="TreeGrafter"/>
</dbReference>
<feature type="domain" description="HipA N-terminal subdomain 1" evidence="5">
    <location>
        <begin position="7"/>
        <end position="111"/>
    </location>
</feature>
<dbReference type="InterPro" id="IPR052028">
    <property type="entry name" value="HipA_Ser/Thr_kinase"/>
</dbReference>
<name>A0A3M0C3D5_9PROT</name>
<organism evidence="6 7">
    <name type="scientific">Eilatimonas milleporae</name>
    <dbReference type="NCBI Taxonomy" id="911205"/>
    <lineage>
        <taxon>Bacteria</taxon>
        <taxon>Pseudomonadati</taxon>
        <taxon>Pseudomonadota</taxon>
        <taxon>Alphaproteobacteria</taxon>
        <taxon>Kordiimonadales</taxon>
        <taxon>Kordiimonadaceae</taxon>
        <taxon>Eilatimonas</taxon>
    </lineage>
</organism>
<evidence type="ECO:0000256" key="1">
    <source>
        <dbReference type="ARBA" id="ARBA00010164"/>
    </source>
</evidence>
<dbReference type="PANTHER" id="PTHR37419:SF1">
    <property type="entry name" value="SERINE_THREONINE-PROTEIN KINASE TOXIN HIPA"/>
    <property type="match status" value="1"/>
</dbReference>